<keyword evidence="4" id="KW-0067">ATP-binding</keyword>
<dbReference type="CDD" id="cd00143">
    <property type="entry name" value="PP2Cc"/>
    <property type="match status" value="1"/>
</dbReference>
<proteinExistence type="predicted"/>
<feature type="domain" description="PPM-type phosphatase" evidence="6">
    <location>
        <begin position="386"/>
        <end position="644"/>
    </location>
</feature>
<protein>
    <submittedName>
        <fullName evidence="7">OLC1v1030800C5</fullName>
    </submittedName>
</protein>
<dbReference type="FunFam" id="3.60.40.10:FF:000035">
    <property type="entry name" value="Leucine rich repeat protein phosphatase 2c domain containing protein"/>
    <property type="match status" value="1"/>
</dbReference>
<dbReference type="Pfam" id="PF00069">
    <property type="entry name" value="Pkinase"/>
    <property type="match status" value="1"/>
</dbReference>
<keyword evidence="3" id="KW-0418">Kinase</keyword>
<dbReference type="SMART" id="SM00331">
    <property type="entry name" value="PP2C_SIG"/>
    <property type="match status" value="1"/>
</dbReference>
<dbReference type="PROSITE" id="PS50011">
    <property type="entry name" value="PROTEIN_KINASE_DOM"/>
    <property type="match status" value="1"/>
</dbReference>
<dbReference type="SMART" id="SM00332">
    <property type="entry name" value="PP2Cc"/>
    <property type="match status" value="1"/>
</dbReference>
<dbReference type="InterPro" id="IPR036457">
    <property type="entry name" value="PPM-type-like_dom_sf"/>
</dbReference>
<evidence type="ECO:0000313" key="7">
    <source>
        <dbReference type="EMBL" id="CAI9094958.1"/>
    </source>
</evidence>
<dbReference type="Gene3D" id="3.60.40.10">
    <property type="entry name" value="PPM-type phosphatase domain"/>
    <property type="match status" value="1"/>
</dbReference>
<dbReference type="GO" id="GO:0004674">
    <property type="term" value="F:protein serine/threonine kinase activity"/>
    <property type="evidence" value="ECO:0007669"/>
    <property type="project" value="TreeGrafter"/>
</dbReference>
<dbReference type="AlphaFoldDB" id="A0AAV1CIT6"/>
<dbReference type="PROSITE" id="PS00108">
    <property type="entry name" value="PROTEIN_KINASE_ST"/>
    <property type="match status" value="1"/>
</dbReference>
<keyword evidence="1" id="KW-0808">Transferase</keyword>
<dbReference type="SUPFAM" id="SSF81606">
    <property type="entry name" value="PP2C-like"/>
    <property type="match status" value="1"/>
</dbReference>
<dbReference type="PANTHER" id="PTHR44329">
    <property type="entry name" value="SERINE/THREONINE-PROTEIN KINASE TNNI3K-RELATED"/>
    <property type="match status" value="1"/>
</dbReference>
<accession>A0AAV1CIT6</accession>
<dbReference type="Gene3D" id="1.10.510.10">
    <property type="entry name" value="Transferase(Phosphotransferase) domain 1"/>
    <property type="match status" value="1"/>
</dbReference>
<dbReference type="SUPFAM" id="SSF56112">
    <property type="entry name" value="Protein kinase-like (PK-like)"/>
    <property type="match status" value="1"/>
</dbReference>
<evidence type="ECO:0000256" key="2">
    <source>
        <dbReference type="ARBA" id="ARBA00022741"/>
    </source>
</evidence>
<dbReference type="GO" id="GO:0005524">
    <property type="term" value="F:ATP binding"/>
    <property type="evidence" value="ECO:0007669"/>
    <property type="project" value="UniProtKB-KW"/>
</dbReference>
<name>A0AAV1CIT6_OLDCO</name>
<sequence length="654" mass="72656">MGLEIVEPNTCIRGCCHSHTIPLRLPPSSYSLSSQIARGAESVVYEATLDGKKVAARKPILSTSEDLDQFHKQLQLLCKLDHPGIAKLVAAHAQPPNYMFFFEFYEYGNLADKLHVDEWVPTFDQVVHIAWSLAKALKYLHNLGIVHRDVKPSNILLDRNLNPHLADFGLAEYRSDIKQVSISNWKSSGKPTGGFHKRNMVGTLIYMAPEILSKDIQTEKSDVYSFGISFNELLTGVVPYTDLRAEAQAHTVLEMKYTEQQLTAAVVTQGLRPVLASSISSESARILSLIERCWDANPKNRPSFDDIVVELDAILEYRKTQGNPLSQASVVAEHMSTMGSWSYRENINWFTGGADYAKEVSLSTGSSLEMWLQSSSDTFTYSPVISSGSFATCGQRETMEDRHFLRPQFCDESYIHLYGIFDGHRGAEAAEFSAGALPDFLKTLGFMSRNPSDALQAAFIKIDAAFREELNSHRRTKGGSQKEWHPGCTAVAALIVKNRLFVANAGDCRTILCRSGNPYALSRDHVASCPEERERVIKAGGQVKWQIDTWRVGRAALQVTRSIGDDDLKPAVTAEPEITETILSVEDEYMVMASDGLWDVVSEAEVVSIIKDTVKEPGMCSKRLATEAAERGSKDNITVIVVFLRPVSTAERIY</sequence>
<dbReference type="PROSITE" id="PS51746">
    <property type="entry name" value="PPM_2"/>
    <property type="match status" value="1"/>
</dbReference>
<evidence type="ECO:0000259" key="6">
    <source>
        <dbReference type="PROSITE" id="PS51746"/>
    </source>
</evidence>
<dbReference type="InterPro" id="IPR051681">
    <property type="entry name" value="Ser/Thr_Kinases-Pseudokinases"/>
</dbReference>
<dbReference type="Pfam" id="PF00481">
    <property type="entry name" value="PP2C"/>
    <property type="match status" value="1"/>
</dbReference>
<dbReference type="InterPro" id="IPR001932">
    <property type="entry name" value="PPM-type_phosphatase-like_dom"/>
</dbReference>
<evidence type="ECO:0000256" key="3">
    <source>
        <dbReference type="ARBA" id="ARBA00022777"/>
    </source>
</evidence>
<dbReference type="SMART" id="SM00220">
    <property type="entry name" value="S_TKc"/>
    <property type="match status" value="1"/>
</dbReference>
<organism evidence="7 8">
    <name type="scientific">Oldenlandia corymbosa var. corymbosa</name>
    <dbReference type="NCBI Taxonomy" id="529605"/>
    <lineage>
        <taxon>Eukaryota</taxon>
        <taxon>Viridiplantae</taxon>
        <taxon>Streptophyta</taxon>
        <taxon>Embryophyta</taxon>
        <taxon>Tracheophyta</taxon>
        <taxon>Spermatophyta</taxon>
        <taxon>Magnoliopsida</taxon>
        <taxon>eudicotyledons</taxon>
        <taxon>Gunneridae</taxon>
        <taxon>Pentapetalae</taxon>
        <taxon>asterids</taxon>
        <taxon>lamiids</taxon>
        <taxon>Gentianales</taxon>
        <taxon>Rubiaceae</taxon>
        <taxon>Rubioideae</taxon>
        <taxon>Spermacoceae</taxon>
        <taxon>Hedyotis-Oldenlandia complex</taxon>
        <taxon>Oldenlandia</taxon>
    </lineage>
</organism>
<keyword evidence="2" id="KW-0547">Nucleotide-binding</keyword>
<gene>
    <name evidence="7" type="ORF">OLC1_LOCUS6031</name>
</gene>
<evidence type="ECO:0000256" key="1">
    <source>
        <dbReference type="ARBA" id="ARBA00022679"/>
    </source>
</evidence>
<feature type="domain" description="Protein kinase" evidence="5">
    <location>
        <begin position="30"/>
        <end position="315"/>
    </location>
</feature>
<reference evidence="7" key="1">
    <citation type="submission" date="2023-03" db="EMBL/GenBank/DDBJ databases">
        <authorList>
            <person name="Julca I."/>
        </authorList>
    </citation>
    <scope>NUCLEOTIDE SEQUENCE</scope>
</reference>
<dbReference type="EMBL" id="OX459119">
    <property type="protein sequence ID" value="CAI9094958.1"/>
    <property type="molecule type" value="Genomic_DNA"/>
</dbReference>
<dbReference type="Proteomes" id="UP001161247">
    <property type="component" value="Chromosome 2"/>
</dbReference>
<evidence type="ECO:0000256" key="4">
    <source>
        <dbReference type="ARBA" id="ARBA00022840"/>
    </source>
</evidence>
<evidence type="ECO:0000313" key="8">
    <source>
        <dbReference type="Proteomes" id="UP001161247"/>
    </source>
</evidence>
<evidence type="ECO:0000259" key="5">
    <source>
        <dbReference type="PROSITE" id="PS50011"/>
    </source>
</evidence>
<keyword evidence="8" id="KW-1185">Reference proteome</keyword>
<dbReference type="PANTHER" id="PTHR44329:SF288">
    <property type="entry name" value="MITOGEN-ACTIVATED PROTEIN KINASE KINASE KINASE 20"/>
    <property type="match status" value="1"/>
</dbReference>
<dbReference type="InterPro" id="IPR011009">
    <property type="entry name" value="Kinase-like_dom_sf"/>
</dbReference>
<dbReference type="InterPro" id="IPR000719">
    <property type="entry name" value="Prot_kinase_dom"/>
</dbReference>
<dbReference type="InterPro" id="IPR008271">
    <property type="entry name" value="Ser/Thr_kinase_AS"/>
</dbReference>